<dbReference type="Proteomes" id="UP000027997">
    <property type="component" value="Unassembled WGS sequence"/>
</dbReference>
<evidence type="ECO:0000313" key="2">
    <source>
        <dbReference type="EMBL" id="KEI72905.1"/>
    </source>
</evidence>
<dbReference type="SUPFAM" id="SSF50969">
    <property type="entry name" value="YVTN repeat-like/Quinoprotein amine dehydrogenase"/>
    <property type="match status" value="1"/>
</dbReference>
<feature type="signal peptide" evidence="1">
    <location>
        <begin position="1"/>
        <end position="26"/>
    </location>
</feature>
<dbReference type="Gene3D" id="2.130.10.10">
    <property type="entry name" value="YVTN repeat-like/Quinoprotein amine dehydrogenase"/>
    <property type="match status" value="1"/>
</dbReference>
<feature type="chain" id="PRO_5001758931" evidence="1">
    <location>
        <begin position="27"/>
        <end position="491"/>
    </location>
</feature>
<dbReference type="RefSeq" id="WP_020581598.1">
    <property type="nucleotide sequence ID" value="NZ_JOJP01000001.1"/>
</dbReference>
<organism evidence="2 3">
    <name type="scientific">Endozoicomonas elysicola</name>
    <dbReference type="NCBI Taxonomy" id="305900"/>
    <lineage>
        <taxon>Bacteria</taxon>
        <taxon>Pseudomonadati</taxon>
        <taxon>Pseudomonadota</taxon>
        <taxon>Gammaproteobacteria</taxon>
        <taxon>Oceanospirillales</taxon>
        <taxon>Endozoicomonadaceae</taxon>
        <taxon>Endozoicomonas</taxon>
    </lineage>
</organism>
<dbReference type="EMBL" id="JOJP01000001">
    <property type="protein sequence ID" value="KEI72905.1"/>
    <property type="molecule type" value="Genomic_DNA"/>
</dbReference>
<dbReference type="InterPro" id="IPR015943">
    <property type="entry name" value="WD40/YVTN_repeat-like_dom_sf"/>
</dbReference>
<keyword evidence="1" id="KW-0732">Signal</keyword>
<dbReference type="eggNOG" id="COG4257">
    <property type="taxonomic scope" value="Bacteria"/>
</dbReference>
<sequence>MKFSKTKIALGIAAFTAISTFSYLKATENDVPAELGSPAIAQPMPSALQPDHPWLAESQRSSMHGGSYNRNITDYPGPLGENTRAIHRNFSSIVGVAPNIAFDAKGRLITVSIKLTGVELHLLDPDTLETIAQYDMPMKTSGDNSGGGYFHLDHKDRPILAPADKTIKILELDESGKQPEWVVAEEYDISGILPEGSNIHDVMPDWEGNLWFVTSNGYTGYRDQKTGEFHTYKMEGDDEVIQNSFAVDQEGVYIVSTHALYQFKIDTESGKPYWSWRMPYDRGEAQKPGTLSFGSGTSPTLIGDDLVTIADDGSPSTHLMVYRRNSDIEGNREVCKVPLFKPGESATENSILVYGNAMVVQNDYGHVYSGNALETSPGVMRIDVRKDRSGCDVTWNSELLSQSLPILSTDNGILYFYTFKKQNDKDRLGGWYLTAVDFDTGEEKFDRLIGTGSGGIADTLSSVTAPVVLGPNGAAYVGIRTGVVAAIDSKK</sequence>
<comment type="caution">
    <text evidence="2">The sequence shown here is derived from an EMBL/GenBank/DDBJ whole genome shotgun (WGS) entry which is preliminary data.</text>
</comment>
<name>A0A081KFH9_9GAMM</name>
<dbReference type="STRING" id="305900.GV64_21205"/>
<reference evidence="2 3" key="1">
    <citation type="submission" date="2014-06" db="EMBL/GenBank/DDBJ databases">
        <title>Whole Genome Sequences of Three Symbiotic Endozoicomonas Bacteria.</title>
        <authorList>
            <person name="Neave M.J."/>
            <person name="Apprill A."/>
            <person name="Voolstra C.R."/>
        </authorList>
    </citation>
    <scope>NUCLEOTIDE SEQUENCE [LARGE SCALE GENOMIC DNA]</scope>
    <source>
        <strain evidence="2 3">DSM 22380</strain>
    </source>
</reference>
<dbReference type="AlphaFoldDB" id="A0A081KFH9"/>
<protein>
    <submittedName>
        <fullName evidence="2">Uncharacterized protein</fullName>
    </submittedName>
</protein>
<keyword evidence="3" id="KW-1185">Reference proteome</keyword>
<evidence type="ECO:0000313" key="3">
    <source>
        <dbReference type="Proteomes" id="UP000027997"/>
    </source>
</evidence>
<gene>
    <name evidence="2" type="ORF">GV64_21205</name>
</gene>
<proteinExistence type="predicted"/>
<dbReference type="InterPro" id="IPR011044">
    <property type="entry name" value="Quino_amine_DH_bsu"/>
</dbReference>
<evidence type="ECO:0000256" key="1">
    <source>
        <dbReference type="SAM" id="SignalP"/>
    </source>
</evidence>
<accession>A0A081KFH9</accession>